<reference evidence="1" key="1">
    <citation type="journal article" date="2014" name="Front. Microbiol.">
        <title>High frequency of phylogenetically diverse reductive dehalogenase-homologous genes in deep subseafloor sedimentary metagenomes.</title>
        <authorList>
            <person name="Kawai M."/>
            <person name="Futagami T."/>
            <person name="Toyoda A."/>
            <person name="Takaki Y."/>
            <person name="Nishi S."/>
            <person name="Hori S."/>
            <person name="Arai W."/>
            <person name="Tsubouchi T."/>
            <person name="Morono Y."/>
            <person name="Uchiyama I."/>
            <person name="Ito T."/>
            <person name="Fujiyama A."/>
            <person name="Inagaki F."/>
            <person name="Takami H."/>
        </authorList>
    </citation>
    <scope>NUCLEOTIDE SEQUENCE</scope>
    <source>
        <strain evidence="1">Expedition CK06-06</strain>
    </source>
</reference>
<evidence type="ECO:0000313" key="1">
    <source>
        <dbReference type="EMBL" id="GAH84395.1"/>
    </source>
</evidence>
<proteinExistence type="predicted"/>
<name>X1JSJ0_9ZZZZ</name>
<protein>
    <submittedName>
        <fullName evidence="1">Uncharacterized protein</fullName>
    </submittedName>
</protein>
<feature type="non-terminal residue" evidence="1">
    <location>
        <position position="1"/>
    </location>
</feature>
<accession>X1JSJ0</accession>
<dbReference type="AlphaFoldDB" id="X1JSJ0"/>
<sequence length="115" mass="13115">LQLLRNWDSEDDGLIRVFIERPYVNPQGFKATASALRCLEATLIAIEALGLSYQYMDSKEWQREMLPLGLKGTAELKKASVDIGCRLFPQYAEQIRKHKDGDSLLIAEYARRKGL</sequence>
<organism evidence="1">
    <name type="scientific">marine sediment metagenome</name>
    <dbReference type="NCBI Taxonomy" id="412755"/>
    <lineage>
        <taxon>unclassified sequences</taxon>
        <taxon>metagenomes</taxon>
        <taxon>ecological metagenomes</taxon>
    </lineage>
</organism>
<gene>
    <name evidence="1" type="ORF">S03H2_57845</name>
</gene>
<dbReference type="EMBL" id="BARU01037091">
    <property type="protein sequence ID" value="GAH84395.1"/>
    <property type="molecule type" value="Genomic_DNA"/>
</dbReference>
<comment type="caution">
    <text evidence="1">The sequence shown here is derived from an EMBL/GenBank/DDBJ whole genome shotgun (WGS) entry which is preliminary data.</text>
</comment>